<reference evidence="8 9" key="1">
    <citation type="journal article" date="2007" name="Nat. Biotechnol.">
        <title>Genome sequence of the lignocellulose-bioconverting and xylose-fermenting yeast Pichia stipitis.</title>
        <authorList>
            <person name="Jeffries T.W."/>
            <person name="Grigoriev I.V."/>
            <person name="Grimwood J."/>
            <person name="Laplaza J.M."/>
            <person name="Aerts A."/>
            <person name="Salamov A."/>
            <person name="Schmutz J."/>
            <person name="Lindquist E."/>
            <person name="Dehal P."/>
            <person name="Shapiro H."/>
            <person name="Jin Y.S."/>
            <person name="Passoth V."/>
            <person name="Richardson P.M."/>
        </authorList>
    </citation>
    <scope>NUCLEOTIDE SEQUENCE [LARGE SCALE GENOMIC DNA]</scope>
    <source>
        <strain evidence="9">ATCC 58785 / CBS 6054 / NBRC 10063 / NRRL Y-11545</strain>
    </source>
</reference>
<feature type="transmembrane region" description="Helical" evidence="6">
    <location>
        <begin position="92"/>
        <end position="117"/>
    </location>
</feature>
<organism evidence="8 9">
    <name type="scientific">Scheffersomyces stipitis (strain ATCC 58785 / CBS 6054 / NBRC 10063 / NRRL Y-11545)</name>
    <name type="common">Yeast</name>
    <name type="synonym">Pichia stipitis</name>
    <dbReference type="NCBI Taxonomy" id="322104"/>
    <lineage>
        <taxon>Eukaryota</taxon>
        <taxon>Fungi</taxon>
        <taxon>Dikarya</taxon>
        <taxon>Ascomycota</taxon>
        <taxon>Saccharomycotina</taxon>
        <taxon>Pichiomycetes</taxon>
        <taxon>Debaryomycetaceae</taxon>
        <taxon>Scheffersomyces</taxon>
    </lineage>
</organism>
<dbReference type="Pfam" id="PF00324">
    <property type="entry name" value="AA_permease"/>
    <property type="match status" value="1"/>
</dbReference>
<dbReference type="KEGG" id="pic:PICST_51006"/>
<comment type="similarity">
    <text evidence="2">Belongs to the amino acid-polyamine-organocation (APC) superfamily. YAT (TC 2.A.3.10) family.</text>
</comment>
<dbReference type="Proteomes" id="UP000002258">
    <property type="component" value="Chromosome 8"/>
</dbReference>
<comment type="subcellular location">
    <subcellularLocation>
        <location evidence="1">Membrane</location>
        <topology evidence="1">Multi-pass membrane protein</topology>
    </subcellularLocation>
</comment>
<dbReference type="Gene3D" id="1.20.1740.10">
    <property type="entry name" value="Amino acid/polyamine transporter I"/>
    <property type="match status" value="1"/>
</dbReference>
<dbReference type="InterPro" id="IPR004841">
    <property type="entry name" value="AA-permease/SLC12A_dom"/>
</dbReference>
<dbReference type="OMA" id="NGSLCQF"/>
<dbReference type="InParanoid" id="A3M039"/>
<proteinExistence type="inferred from homology"/>
<dbReference type="eggNOG" id="KOG1286">
    <property type="taxonomic scope" value="Eukaryota"/>
</dbReference>
<feature type="transmembrane region" description="Helical" evidence="6">
    <location>
        <begin position="456"/>
        <end position="478"/>
    </location>
</feature>
<keyword evidence="5 6" id="KW-0472">Membrane</keyword>
<dbReference type="OrthoDB" id="5982228at2759"/>
<dbReference type="PANTHER" id="PTHR43341">
    <property type="entry name" value="AMINO ACID PERMEASE"/>
    <property type="match status" value="1"/>
</dbReference>
<evidence type="ECO:0000259" key="7">
    <source>
        <dbReference type="Pfam" id="PF00324"/>
    </source>
</evidence>
<dbReference type="AlphaFoldDB" id="A3M039"/>
<evidence type="ECO:0000313" key="8">
    <source>
        <dbReference type="EMBL" id="ABN68648.2"/>
    </source>
</evidence>
<feature type="transmembrane region" description="Helical" evidence="6">
    <location>
        <begin position="14"/>
        <end position="32"/>
    </location>
</feature>
<sequence length="506" mass="56904">HDHVHTKRLLNSRHISMISIGGIIGTGLFLGVRNALVNGPIISLLSYAYIAVICYTVIQSVGEMSCYMPINGSVCQFQFKFLSNSVGLAINIIYWLSWSITLALELSLIYSVLSFWSNALPFVNDGNQLWIIFGVWLVLTSFNLLPVNFYGEIEFVISILKISFITCWIVLSTYILTKNGIGFKYWSKDLLWGVDTLHVVKNRVGSKILNVMASLVSSCFTFQSIESIAICSGEIRDAHINLPKAIKYVLVRIVVFYITTLFLLTLLIPCNDTRLTSGDDDIFSSPFLIGLINCGIGASSFILSIFNFVILVSMVSAANSNIYFGSRCLVSMVEEEYMPKFLGKTNTKGVPQMAILLTSSIGLISLFSRVETISVLFNLLVNVCATSGLIMWLFIMVSYLRFLETLKFNKLDYSTLVFRSNHPRLLKFLNYVSIVSICAIIVGNGVLNIWRFDWNNFLSCYLTSIILVVSSLSLSWYWNEPLLVDIETIDIFTEQSPFAFEKRQVV</sequence>
<dbReference type="RefSeq" id="XP_001386677.2">
    <property type="nucleotide sequence ID" value="XM_001386640.1"/>
</dbReference>
<feature type="transmembrane region" description="Helical" evidence="6">
    <location>
        <begin position="428"/>
        <end position="450"/>
    </location>
</feature>
<accession>A3M039</accession>
<dbReference type="STRING" id="322104.A3M039"/>
<gene>
    <name evidence="8" type="primary">LYP1</name>
    <name evidence="8" type="ORF">PICST_51006</name>
</gene>
<dbReference type="GO" id="GO:0015171">
    <property type="term" value="F:amino acid transmembrane transporter activity"/>
    <property type="evidence" value="ECO:0007669"/>
    <property type="project" value="TreeGrafter"/>
</dbReference>
<feature type="transmembrane region" description="Helical" evidence="6">
    <location>
        <begin position="379"/>
        <end position="400"/>
    </location>
</feature>
<feature type="transmembrane region" description="Helical" evidence="6">
    <location>
        <begin position="155"/>
        <end position="176"/>
    </location>
</feature>
<keyword evidence="4 6" id="KW-1133">Transmembrane helix</keyword>
<dbReference type="PIRSF" id="PIRSF006060">
    <property type="entry name" value="AA_transporter"/>
    <property type="match status" value="1"/>
</dbReference>
<feature type="transmembrane region" description="Helical" evidence="6">
    <location>
        <begin position="44"/>
        <end position="62"/>
    </location>
</feature>
<dbReference type="InterPro" id="IPR050524">
    <property type="entry name" value="APC_YAT"/>
</dbReference>
<feature type="transmembrane region" description="Helical" evidence="6">
    <location>
        <begin position="288"/>
        <end position="312"/>
    </location>
</feature>
<evidence type="ECO:0000313" key="9">
    <source>
        <dbReference type="Proteomes" id="UP000002258"/>
    </source>
</evidence>
<keyword evidence="9" id="KW-1185">Reference proteome</keyword>
<feature type="domain" description="Amino acid permease/ SLC12A" evidence="7">
    <location>
        <begin position="14"/>
        <end position="481"/>
    </location>
</feature>
<evidence type="ECO:0000256" key="3">
    <source>
        <dbReference type="ARBA" id="ARBA00022692"/>
    </source>
</evidence>
<protein>
    <submittedName>
        <fullName evidence="8">Lysine-specific permease</fullName>
    </submittedName>
</protein>
<dbReference type="GO" id="GO:0016020">
    <property type="term" value="C:membrane"/>
    <property type="evidence" value="ECO:0007669"/>
    <property type="project" value="UniProtKB-SubCell"/>
</dbReference>
<evidence type="ECO:0000256" key="4">
    <source>
        <dbReference type="ARBA" id="ARBA00022989"/>
    </source>
</evidence>
<keyword evidence="3 6" id="KW-0812">Transmembrane</keyword>
<evidence type="ECO:0000256" key="2">
    <source>
        <dbReference type="ARBA" id="ARBA00006983"/>
    </source>
</evidence>
<name>A3M039_PICST</name>
<feature type="non-terminal residue" evidence="8">
    <location>
        <position position="1"/>
    </location>
</feature>
<feature type="transmembrane region" description="Helical" evidence="6">
    <location>
        <begin position="249"/>
        <end position="268"/>
    </location>
</feature>
<evidence type="ECO:0000256" key="6">
    <source>
        <dbReference type="SAM" id="Phobius"/>
    </source>
</evidence>
<feature type="transmembrane region" description="Helical" evidence="6">
    <location>
        <begin position="129"/>
        <end position="149"/>
    </location>
</feature>
<dbReference type="EMBL" id="CP000502">
    <property type="protein sequence ID" value="ABN68648.2"/>
    <property type="molecule type" value="Genomic_DNA"/>
</dbReference>
<dbReference type="GeneID" id="4840998"/>
<evidence type="ECO:0000256" key="5">
    <source>
        <dbReference type="ARBA" id="ARBA00023136"/>
    </source>
</evidence>
<evidence type="ECO:0000256" key="1">
    <source>
        <dbReference type="ARBA" id="ARBA00004141"/>
    </source>
</evidence>
<dbReference type="HOGENOM" id="CLU_007946_12_1_1"/>
<dbReference type="PANTHER" id="PTHR43341:SF4">
    <property type="entry name" value="ARGININE PERMEASE CAN1-RELATED"/>
    <property type="match status" value="1"/>
</dbReference>